<dbReference type="InterPro" id="IPR051797">
    <property type="entry name" value="TrmB-like"/>
</dbReference>
<dbReference type="Pfam" id="PF01978">
    <property type="entry name" value="TrmB"/>
    <property type="match status" value="1"/>
</dbReference>
<proteinExistence type="predicted"/>
<gene>
    <name evidence="4" type="ORF">EGH25_00355</name>
</gene>
<keyword evidence="5" id="KW-1185">Reference proteome</keyword>
<feature type="domain" description="Transcription regulator TrmB N-terminal" evidence="2">
    <location>
        <begin position="4"/>
        <end position="72"/>
    </location>
</feature>
<reference evidence="4" key="1">
    <citation type="submission" date="2022-09" db="EMBL/GenBank/DDBJ databases">
        <title>Haloadaptaus new haloarchaeum isolated from saline soil.</title>
        <authorList>
            <person name="Duran-Viseras A."/>
            <person name="Sanchez-Porro C."/>
            <person name="Ventosa A."/>
        </authorList>
    </citation>
    <scope>NUCLEOTIDE SEQUENCE</scope>
    <source>
        <strain evidence="4">F3-133</strain>
    </source>
</reference>
<sequence>MPTLNDLGLSDYEARVYRALLSAGSATAKELSLTSDVPMGRVYDVLGSLEKNSLVRSQAASRPKKYVAVEPETALDRLVDEKKRELREEMERYEKVADELTGKLDTAETVEERFWTAAVGADDSIELLLERLEAARDSVSMVVGDLSPQIDPDDVGEQVLDRLADSVDDGVSVHILVSSDLVSRFGQEVGARYTDVLSEYPGFEIRTVEEIRGTFNVVDGVEVCVEVANPLAPNRVLAMIDLKDPEFAASVGEEFDERWDGAKPLEL</sequence>
<dbReference type="Proteomes" id="UP001149411">
    <property type="component" value="Unassembled WGS sequence"/>
</dbReference>
<dbReference type="PANTHER" id="PTHR34293">
    <property type="entry name" value="HTH-TYPE TRANSCRIPTIONAL REGULATOR TRMBL2"/>
    <property type="match status" value="1"/>
</dbReference>
<dbReference type="InterPro" id="IPR002831">
    <property type="entry name" value="Tscrpt_reg_TrmB_N"/>
</dbReference>
<dbReference type="InterPro" id="IPR036388">
    <property type="entry name" value="WH-like_DNA-bd_sf"/>
</dbReference>
<feature type="coiled-coil region" evidence="1">
    <location>
        <begin position="79"/>
        <end position="110"/>
    </location>
</feature>
<evidence type="ECO:0000259" key="3">
    <source>
        <dbReference type="Pfam" id="PF24217"/>
    </source>
</evidence>
<name>A0A9Q4C2D5_9EURY</name>
<accession>A0A9Q4C2D5</accession>
<evidence type="ECO:0000256" key="1">
    <source>
        <dbReference type="SAM" id="Coils"/>
    </source>
</evidence>
<dbReference type="SUPFAM" id="SSF56024">
    <property type="entry name" value="Phospholipase D/nuclease"/>
    <property type="match status" value="1"/>
</dbReference>
<dbReference type="EMBL" id="RKLV01000001">
    <property type="protein sequence ID" value="MCX2817817.1"/>
    <property type="molecule type" value="Genomic_DNA"/>
</dbReference>
<organism evidence="4 5">
    <name type="scientific">Halorutilus salinus</name>
    <dbReference type="NCBI Taxonomy" id="2487751"/>
    <lineage>
        <taxon>Archaea</taxon>
        <taxon>Methanobacteriati</taxon>
        <taxon>Methanobacteriota</taxon>
        <taxon>Stenosarchaea group</taxon>
        <taxon>Halobacteria</taxon>
        <taxon>Halorutilales</taxon>
        <taxon>Halorutilaceae</taxon>
        <taxon>Halorutilus</taxon>
    </lineage>
</organism>
<dbReference type="InterPro" id="IPR055859">
    <property type="entry name" value="DUF7436"/>
</dbReference>
<protein>
    <submittedName>
        <fullName evidence="4">TrmB family transcriptional regulator</fullName>
    </submittedName>
</protein>
<feature type="domain" description="DUF7436" evidence="3">
    <location>
        <begin position="110"/>
        <end position="265"/>
    </location>
</feature>
<dbReference type="PANTHER" id="PTHR34293:SF1">
    <property type="entry name" value="HTH-TYPE TRANSCRIPTIONAL REGULATOR TRMBL2"/>
    <property type="match status" value="1"/>
</dbReference>
<keyword evidence="1" id="KW-0175">Coiled coil</keyword>
<evidence type="ECO:0000313" key="5">
    <source>
        <dbReference type="Proteomes" id="UP001149411"/>
    </source>
</evidence>
<comment type="caution">
    <text evidence="4">The sequence shown here is derived from an EMBL/GenBank/DDBJ whole genome shotgun (WGS) entry which is preliminary data.</text>
</comment>
<evidence type="ECO:0000259" key="2">
    <source>
        <dbReference type="Pfam" id="PF01978"/>
    </source>
</evidence>
<dbReference type="Pfam" id="PF24217">
    <property type="entry name" value="DUF7436"/>
    <property type="match status" value="1"/>
</dbReference>
<dbReference type="InterPro" id="IPR036390">
    <property type="entry name" value="WH_DNA-bd_sf"/>
</dbReference>
<evidence type="ECO:0000313" key="4">
    <source>
        <dbReference type="EMBL" id="MCX2817817.1"/>
    </source>
</evidence>
<dbReference type="AlphaFoldDB" id="A0A9Q4C2D5"/>
<dbReference type="SUPFAM" id="SSF46785">
    <property type="entry name" value="Winged helix' DNA-binding domain"/>
    <property type="match status" value="1"/>
</dbReference>
<dbReference type="Gene3D" id="1.10.10.10">
    <property type="entry name" value="Winged helix-like DNA-binding domain superfamily/Winged helix DNA-binding domain"/>
    <property type="match status" value="1"/>
</dbReference>
<dbReference type="RefSeq" id="WP_266085311.1">
    <property type="nucleotide sequence ID" value="NZ_RKLV01000001.1"/>
</dbReference>